<keyword evidence="1" id="KW-0802">TPR repeat</keyword>
<evidence type="ECO:0000256" key="2">
    <source>
        <dbReference type="SAM" id="Coils"/>
    </source>
</evidence>
<evidence type="ECO:0000313" key="4">
    <source>
        <dbReference type="Proteomes" id="UP000664414"/>
    </source>
</evidence>
<keyword evidence="2" id="KW-0175">Coiled coil</keyword>
<reference evidence="3" key="1">
    <citation type="submission" date="2021-02" db="EMBL/GenBank/DDBJ databases">
        <title>Thiocyanate and organic carbon inputs drive convergent selection for specific autotrophic Afipia and Thiobacillus strains within complex microbiomes.</title>
        <authorList>
            <person name="Huddy R.J."/>
            <person name="Sachdeva R."/>
            <person name="Kadzinga F."/>
            <person name="Kantor R.S."/>
            <person name="Harrison S.T.L."/>
            <person name="Banfield J.F."/>
        </authorList>
    </citation>
    <scope>NUCLEOTIDE SEQUENCE</scope>
    <source>
        <strain evidence="3">SCN18_10_11_15_R4_P_38_20</strain>
    </source>
</reference>
<dbReference type="Gene3D" id="1.25.40.10">
    <property type="entry name" value="Tetratricopeptide repeat domain"/>
    <property type="match status" value="1"/>
</dbReference>
<organism evidence="3 4">
    <name type="scientific">Candidatus Paracaedimonas acanthamoebae</name>
    <dbReference type="NCBI Taxonomy" id="244581"/>
    <lineage>
        <taxon>Bacteria</taxon>
        <taxon>Pseudomonadati</taxon>
        <taxon>Pseudomonadota</taxon>
        <taxon>Alphaproteobacteria</taxon>
        <taxon>Holosporales</taxon>
        <taxon>Caedimonadaceae</taxon>
        <taxon>Candidatus Paracaedimonas</taxon>
    </lineage>
</organism>
<dbReference type="InterPro" id="IPR011990">
    <property type="entry name" value="TPR-like_helical_dom_sf"/>
</dbReference>
<proteinExistence type="predicted"/>
<feature type="coiled-coil region" evidence="2">
    <location>
        <begin position="47"/>
        <end position="81"/>
    </location>
</feature>
<feature type="repeat" description="TPR" evidence="1">
    <location>
        <begin position="117"/>
        <end position="150"/>
    </location>
</feature>
<protein>
    <submittedName>
        <fullName evidence="3">Tetratricopeptide repeat protein</fullName>
    </submittedName>
</protein>
<evidence type="ECO:0000313" key="3">
    <source>
        <dbReference type="EMBL" id="MBN9413218.1"/>
    </source>
</evidence>
<accession>A0A8J7PY93</accession>
<dbReference type="SUPFAM" id="SSF48452">
    <property type="entry name" value="TPR-like"/>
    <property type="match status" value="1"/>
</dbReference>
<dbReference type="InterPro" id="IPR019734">
    <property type="entry name" value="TPR_rpt"/>
</dbReference>
<dbReference type="Proteomes" id="UP000664414">
    <property type="component" value="Unassembled WGS sequence"/>
</dbReference>
<evidence type="ECO:0000256" key="1">
    <source>
        <dbReference type="PROSITE-ProRule" id="PRU00339"/>
    </source>
</evidence>
<dbReference type="AlphaFoldDB" id="A0A8J7PY93"/>
<sequence length="260" mass="29112">MQKLFLSTAFILAFSYYGKAEELLDTDVVDQEIVQEDLPPVLPNDSYGTVDSRLNQLEAQVQKLTDKIEVLEHRLKVKNETMMAPIAPSLGKKPSETLSEALTPTTSDATTLRTDDAQTLYAKAQEFLALGEYDTAENALKELIKSYPKDPLVINAKYWLGETYYVQGDYRRASVSFGEAYKSYKMIEKSTDPKDKEAKKLSFAKAPEALIKLVFSLKGLGKTDAACATLDQLQEEFPNQAQNVKKMVEKAKKDLTCSKK</sequence>
<dbReference type="Pfam" id="PF13432">
    <property type="entry name" value="TPR_16"/>
    <property type="match status" value="1"/>
</dbReference>
<dbReference type="PROSITE" id="PS50005">
    <property type="entry name" value="TPR"/>
    <property type="match status" value="1"/>
</dbReference>
<dbReference type="Pfam" id="PF13174">
    <property type="entry name" value="TPR_6"/>
    <property type="match status" value="1"/>
</dbReference>
<comment type="caution">
    <text evidence="3">The sequence shown here is derived from an EMBL/GenBank/DDBJ whole genome shotgun (WGS) entry which is preliminary data.</text>
</comment>
<dbReference type="EMBL" id="JAFKGL010000018">
    <property type="protein sequence ID" value="MBN9413218.1"/>
    <property type="molecule type" value="Genomic_DNA"/>
</dbReference>
<gene>
    <name evidence="3" type="ORF">J0H12_04765</name>
</gene>
<name>A0A8J7PY93_9PROT</name>